<reference evidence="1" key="1">
    <citation type="submission" date="2020-04" db="EMBL/GenBank/DDBJ databases">
        <authorList>
            <person name="Chiriac C."/>
            <person name="Salcher M."/>
            <person name="Ghai R."/>
            <person name="Kavagutti S V."/>
        </authorList>
    </citation>
    <scope>NUCLEOTIDE SEQUENCE</scope>
</reference>
<evidence type="ECO:0000313" key="1">
    <source>
        <dbReference type="EMBL" id="CAB4157941.1"/>
    </source>
</evidence>
<dbReference type="EMBL" id="LR796658">
    <property type="protein sequence ID" value="CAB4157941.1"/>
    <property type="molecule type" value="Genomic_DNA"/>
</dbReference>
<sequence length="170" mass="18680">MTDVRIDVEGVQETLTILRKVQPESLAQLRKDIKNDSGLNAAISSIKSEIPPVAPLSGMMNHNGRTQYRIPRVAPSFRSPRISISRNESALVTIATTPPKNGIGFEIVDMAGRGNGGRTARGRALIANLARKASRFVYPGFERKQEGIEKGVLRILENYANKVNVKLKVM</sequence>
<proteinExistence type="predicted"/>
<protein>
    <submittedName>
        <fullName evidence="1">Uncharacterized protein</fullName>
    </submittedName>
</protein>
<gene>
    <name evidence="1" type="ORF">UFOVP692_56</name>
</gene>
<accession>A0A6J5NKF9</accession>
<name>A0A6J5NKF9_9CAUD</name>
<organism evidence="1">
    <name type="scientific">uncultured Caudovirales phage</name>
    <dbReference type="NCBI Taxonomy" id="2100421"/>
    <lineage>
        <taxon>Viruses</taxon>
        <taxon>Duplodnaviria</taxon>
        <taxon>Heunggongvirae</taxon>
        <taxon>Uroviricota</taxon>
        <taxon>Caudoviricetes</taxon>
        <taxon>Peduoviridae</taxon>
        <taxon>Maltschvirus</taxon>
        <taxon>Maltschvirus maltsch</taxon>
    </lineage>
</organism>